<dbReference type="SUPFAM" id="SSF160719">
    <property type="entry name" value="gpW/gp25-like"/>
    <property type="match status" value="1"/>
</dbReference>
<feature type="coiled-coil region" evidence="1">
    <location>
        <begin position="71"/>
        <end position="98"/>
    </location>
</feature>
<organism evidence="3 5">
    <name type="scientific">Prevotella fusca JCM 17724</name>
    <dbReference type="NCBI Taxonomy" id="1236517"/>
    <lineage>
        <taxon>Bacteria</taxon>
        <taxon>Pseudomonadati</taxon>
        <taxon>Bacteroidota</taxon>
        <taxon>Bacteroidia</taxon>
        <taxon>Bacteroidales</taxon>
        <taxon>Prevotellaceae</taxon>
        <taxon>Prevotella</taxon>
    </lineage>
</organism>
<reference evidence="4 6" key="2">
    <citation type="submission" date="2021-03" db="EMBL/GenBank/DDBJ databases">
        <title>Human Oral Microbial Genomes.</title>
        <authorList>
            <person name="Johnston C.D."/>
            <person name="Chen T."/>
            <person name="Dewhirst F.E."/>
        </authorList>
    </citation>
    <scope>NUCLEOTIDE SEQUENCE [LARGE SCALE GENOMIC DNA]</scope>
    <source>
        <strain evidence="4 6">W1435</strain>
    </source>
</reference>
<dbReference type="EMBL" id="CP012075">
    <property type="protein sequence ID" value="AKU70493.1"/>
    <property type="molecule type" value="Genomic_DNA"/>
</dbReference>
<dbReference type="eggNOG" id="COG3628">
    <property type="taxonomic scope" value="Bacteria"/>
</dbReference>
<sequence>MNYLKLPLNLSGALNGQLKRCSYEESIAQHIMMLVVSRYGEVEGKEDYGSVIWDLEFNQVLRNSDWEETVRQSLEATIRKYESRLKDVHVRVELAEVEEDVRNKYPNARQRVRVWVNGIMVRNDQEFKFSTHLYISPISQ</sequence>
<dbReference type="RefSeq" id="WP_025078612.1">
    <property type="nucleotide sequence ID" value="NZ_BAKO01000019.1"/>
</dbReference>
<dbReference type="Gene3D" id="3.10.450.40">
    <property type="match status" value="1"/>
</dbReference>
<evidence type="ECO:0000313" key="5">
    <source>
        <dbReference type="Proteomes" id="UP000060345"/>
    </source>
</evidence>
<dbReference type="OrthoDB" id="1161413at2"/>
<proteinExistence type="predicted"/>
<evidence type="ECO:0000256" key="1">
    <source>
        <dbReference type="SAM" id="Coils"/>
    </source>
</evidence>
<dbReference type="InterPro" id="IPR007048">
    <property type="entry name" value="IraD/Gp25-like"/>
</dbReference>
<dbReference type="Proteomes" id="UP000682005">
    <property type="component" value="Chromosome 2"/>
</dbReference>
<dbReference type="KEGG" id="pfus:ADJ77_12130"/>
<evidence type="ECO:0000259" key="2">
    <source>
        <dbReference type="Pfam" id="PF04965"/>
    </source>
</evidence>
<keyword evidence="6" id="KW-1185">Reference proteome</keyword>
<accession>A0A0K1NNP7</accession>
<reference evidence="3 5" key="1">
    <citation type="submission" date="2015-07" db="EMBL/GenBank/DDBJ databases">
        <authorList>
            <person name="Noorani M."/>
        </authorList>
    </citation>
    <scope>NUCLEOTIDE SEQUENCE [LARGE SCALE GENOMIC DNA]</scope>
    <source>
        <strain evidence="3 5">W1435</strain>
    </source>
</reference>
<dbReference type="AlphaFoldDB" id="A0A0K1NNP7"/>
<evidence type="ECO:0000313" key="3">
    <source>
        <dbReference type="EMBL" id="AKU70493.1"/>
    </source>
</evidence>
<dbReference type="EMBL" id="CP072369">
    <property type="protein sequence ID" value="QUB86128.1"/>
    <property type="molecule type" value="Genomic_DNA"/>
</dbReference>
<gene>
    <name evidence="3" type="ORF">ADJ77_12130</name>
    <name evidence="4" type="ORF">J5A51_02360</name>
</gene>
<protein>
    <submittedName>
        <fullName evidence="4">GPW/gp25 family protein</fullName>
    </submittedName>
    <submittedName>
        <fullName evidence="3">Lysozyme</fullName>
    </submittedName>
</protein>
<evidence type="ECO:0000313" key="4">
    <source>
        <dbReference type="EMBL" id="QUB86128.1"/>
    </source>
</evidence>
<dbReference type="Pfam" id="PF04965">
    <property type="entry name" value="GPW_gp25"/>
    <property type="match status" value="1"/>
</dbReference>
<evidence type="ECO:0000313" key="6">
    <source>
        <dbReference type="Proteomes" id="UP000682005"/>
    </source>
</evidence>
<dbReference type="STRING" id="1236517.ADJ77_12130"/>
<dbReference type="Proteomes" id="UP000060345">
    <property type="component" value="Chromosome 2"/>
</dbReference>
<feature type="domain" description="IraD/Gp25-like" evidence="2">
    <location>
        <begin position="22"/>
        <end position="111"/>
    </location>
</feature>
<keyword evidence="1" id="KW-0175">Coiled coil</keyword>
<name>A0A0K1NNP7_9BACT</name>